<dbReference type="PANTHER" id="PTHR43163:SF6">
    <property type="entry name" value="DIPEPTIDE TRANSPORT SYSTEM PERMEASE PROTEIN DPPB-RELATED"/>
    <property type="match status" value="1"/>
</dbReference>
<dbReference type="PROSITE" id="PS50928">
    <property type="entry name" value="ABC_TM1"/>
    <property type="match status" value="1"/>
</dbReference>
<comment type="similarity">
    <text evidence="7">Belongs to the binding-protein-dependent transport system permease family.</text>
</comment>
<dbReference type="EMBL" id="CP012752">
    <property type="protein sequence ID" value="ALG14494.1"/>
    <property type="molecule type" value="Genomic_DNA"/>
</dbReference>
<protein>
    <submittedName>
        <fullName evidence="9">Diguanylate cyclase</fullName>
    </submittedName>
</protein>
<sequence>MVWGCGVARFLFWRVVQAVVVIFVVTVVVFFLLHQIPGGPARGILGIQATEDQIQAFEHEQGFDQPVPIQYLHYLGRLLQGDLGESFQLNQGVADLIGQRLPKTLVLTVLSTLVALLVAIPLGVWQAVRRNRPTDYLLSALTLLIYSTPVFLVGFVFIIVFAINAAWFPVEAPQADTLGGIFADSQALVLPVLTGAGVVLAVFSRYLRSSVVDNLDEDYVRTARAKGASETRIVTRHVLKNSLTSLVAMLGYYLPVLFSGALVTEKLFNYPGMGLLFWNAAQTSDFPILLGTVLVISVATVTGSLLADVAQALIDPRTRRVKA</sequence>
<dbReference type="OrthoDB" id="9778910at2"/>
<keyword evidence="4 7" id="KW-0812">Transmembrane</keyword>
<dbReference type="KEGG" id="kphy:AOZ06_02130"/>
<accession>A0A0N9IDK1</accession>
<evidence type="ECO:0000256" key="4">
    <source>
        <dbReference type="ARBA" id="ARBA00022692"/>
    </source>
</evidence>
<keyword evidence="10" id="KW-1185">Reference proteome</keyword>
<dbReference type="SUPFAM" id="SSF161098">
    <property type="entry name" value="MetI-like"/>
    <property type="match status" value="1"/>
</dbReference>
<evidence type="ECO:0000256" key="2">
    <source>
        <dbReference type="ARBA" id="ARBA00022448"/>
    </source>
</evidence>
<dbReference type="GO" id="GO:0055085">
    <property type="term" value="P:transmembrane transport"/>
    <property type="evidence" value="ECO:0007669"/>
    <property type="project" value="InterPro"/>
</dbReference>
<evidence type="ECO:0000256" key="7">
    <source>
        <dbReference type="RuleBase" id="RU363032"/>
    </source>
</evidence>
<dbReference type="CDD" id="cd06261">
    <property type="entry name" value="TM_PBP2"/>
    <property type="match status" value="1"/>
</dbReference>
<feature type="transmembrane region" description="Helical" evidence="7">
    <location>
        <begin position="12"/>
        <end position="33"/>
    </location>
</feature>
<feature type="transmembrane region" description="Helical" evidence="7">
    <location>
        <begin position="137"/>
        <end position="168"/>
    </location>
</feature>
<organism evidence="9 10">
    <name type="scientific">Kibdelosporangium phytohabitans</name>
    <dbReference type="NCBI Taxonomy" id="860235"/>
    <lineage>
        <taxon>Bacteria</taxon>
        <taxon>Bacillati</taxon>
        <taxon>Actinomycetota</taxon>
        <taxon>Actinomycetes</taxon>
        <taxon>Pseudonocardiales</taxon>
        <taxon>Pseudonocardiaceae</taxon>
        <taxon>Kibdelosporangium</taxon>
    </lineage>
</organism>
<dbReference type="Pfam" id="PF00528">
    <property type="entry name" value="BPD_transp_1"/>
    <property type="match status" value="1"/>
</dbReference>
<name>A0A0N9IDK1_9PSEU</name>
<feature type="domain" description="ABC transmembrane type-1" evidence="8">
    <location>
        <begin position="101"/>
        <end position="307"/>
    </location>
</feature>
<dbReference type="Pfam" id="PF19300">
    <property type="entry name" value="BPD_transp_1_N"/>
    <property type="match status" value="1"/>
</dbReference>
<dbReference type="InterPro" id="IPR035906">
    <property type="entry name" value="MetI-like_sf"/>
</dbReference>
<evidence type="ECO:0000256" key="1">
    <source>
        <dbReference type="ARBA" id="ARBA00004651"/>
    </source>
</evidence>
<dbReference type="InterPro" id="IPR045621">
    <property type="entry name" value="BPD_transp_1_N"/>
</dbReference>
<feature type="transmembrane region" description="Helical" evidence="7">
    <location>
        <begin position="288"/>
        <end position="314"/>
    </location>
</feature>
<keyword evidence="6 7" id="KW-0472">Membrane</keyword>
<evidence type="ECO:0000256" key="6">
    <source>
        <dbReference type="ARBA" id="ARBA00023136"/>
    </source>
</evidence>
<reference evidence="9 10" key="1">
    <citation type="submission" date="2015-07" db="EMBL/GenBank/DDBJ databases">
        <title>Genome sequencing of Kibdelosporangium phytohabitans.</title>
        <authorList>
            <person name="Qin S."/>
            <person name="Xing K."/>
        </authorList>
    </citation>
    <scope>NUCLEOTIDE SEQUENCE [LARGE SCALE GENOMIC DNA]</scope>
    <source>
        <strain evidence="9 10">KLBMP1111</strain>
    </source>
</reference>
<keyword evidence="5 7" id="KW-1133">Transmembrane helix</keyword>
<comment type="subcellular location">
    <subcellularLocation>
        <location evidence="1 7">Cell membrane</location>
        <topology evidence="1 7">Multi-pass membrane protein</topology>
    </subcellularLocation>
</comment>
<keyword evidence="3" id="KW-1003">Cell membrane</keyword>
<evidence type="ECO:0000259" key="8">
    <source>
        <dbReference type="PROSITE" id="PS50928"/>
    </source>
</evidence>
<dbReference type="Proteomes" id="UP000063699">
    <property type="component" value="Chromosome"/>
</dbReference>
<dbReference type="AlphaFoldDB" id="A0A0N9IDK1"/>
<gene>
    <name evidence="9" type="ORF">AOZ06_02130</name>
</gene>
<proteinExistence type="inferred from homology"/>
<dbReference type="GO" id="GO:0005886">
    <property type="term" value="C:plasma membrane"/>
    <property type="evidence" value="ECO:0007669"/>
    <property type="project" value="UniProtKB-SubCell"/>
</dbReference>
<evidence type="ECO:0000256" key="5">
    <source>
        <dbReference type="ARBA" id="ARBA00022989"/>
    </source>
</evidence>
<dbReference type="Gene3D" id="1.10.3720.10">
    <property type="entry name" value="MetI-like"/>
    <property type="match status" value="1"/>
</dbReference>
<feature type="transmembrane region" description="Helical" evidence="7">
    <location>
        <begin position="105"/>
        <end position="125"/>
    </location>
</feature>
<dbReference type="PANTHER" id="PTHR43163">
    <property type="entry name" value="DIPEPTIDE TRANSPORT SYSTEM PERMEASE PROTEIN DPPB-RELATED"/>
    <property type="match status" value="1"/>
</dbReference>
<keyword evidence="2 7" id="KW-0813">Transport</keyword>
<evidence type="ECO:0000313" key="10">
    <source>
        <dbReference type="Proteomes" id="UP000063699"/>
    </source>
</evidence>
<dbReference type="InterPro" id="IPR000515">
    <property type="entry name" value="MetI-like"/>
</dbReference>
<dbReference type="STRING" id="860235.AOZ06_02130"/>
<evidence type="ECO:0000256" key="3">
    <source>
        <dbReference type="ARBA" id="ARBA00022475"/>
    </source>
</evidence>
<evidence type="ECO:0000313" key="9">
    <source>
        <dbReference type="EMBL" id="ALG14494.1"/>
    </source>
</evidence>
<feature type="transmembrane region" description="Helical" evidence="7">
    <location>
        <begin position="246"/>
        <end position="268"/>
    </location>
</feature>
<feature type="transmembrane region" description="Helical" evidence="7">
    <location>
        <begin position="188"/>
        <end position="207"/>
    </location>
</feature>